<evidence type="ECO:0000313" key="2">
    <source>
        <dbReference type="Proteomes" id="UP001371305"/>
    </source>
</evidence>
<gene>
    <name evidence="1" type="ORF">WKV53_09480</name>
</gene>
<accession>A0ABU9ASM0</accession>
<protein>
    <submittedName>
        <fullName evidence="1">Uncharacterized protein</fullName>
    </submittedName>
</protein>
<dbReference type="RefSeq" id="WP_341404327.1">
    <property type="nucleotide sequence ID" value="NZ_JBBUKT010000003.1"/>
</dbReference>
<sequence>MGLLSDLFFGDLSQSFSIDQQRDAIKAQAVKQAESSSKLSSAAMQIDRLTRQNGELRLAVVALTRFLIEKRVVDEGELEAFMREVDAEDGKMDGRLAFPPPPKPKAP</sequence>
<organism evidence="1 2">
    <name type="scientific">Luteolibacter soli</name>
    <dbReference type="NCBI Taxonomy" id="3135280"/>
    <lineage>
        <taxon>Bacteria</taxon>
        <taxon>Pseudomonadati</taxon>
        <taxon>Verrucomicrobiota</taxon>
        <taxon>Verrucomicrobiia</taxon>
        <taxon>Verrucomicrobiales</taxon>
        <taxon>Verrucomicrobiaceae</taxon>
        <taxon>Luteolibacter</taxon>
    </lineage>
</organism>
<keyword evidence="2" id="KW-1185">Reference proteome</keyword>
<reference evidence="1 2" key="1">
    <citation type="submission" date="2024-04" db="EMBL/GenBank/DDBJ databases">
        <title>Luteolibacter sp. isolated from soil.</title>
        <authorList>
            <person name="An J."/>
        </authorList>
    </citation>
    <scope>NUCLEOTIDE SEQUENCE [LARGE SCALE GENOMIC DNA]</scope>
    <source>
        <strain evidence="1 2">Y139</strain>
    </source>
</reference>
<proteinExistence type="predicted"/>
<evidence type="ECO:0000313" key="1">
    <source>
        <dbReference type="EMBL" id="MEK7950726.1"/>
    </source>
</evidence>
<dbReference type="EMBL" id="JBBUKT010000003">
    <property type="protein sequence ID" value="MEK7950726.1"/>
    <property type="molecule type" value="Genomic_DNA"/>
</dbReference>
<dbReference type="Proteomes" id="UP001371305">
    <property type="component" value="Unassembled WGS sequence"/>
</dbReference>
<name>A0ABU9ASM0_9BACT</name>
<comment type="caution">
    <text evidence="1">The sequence shown here is derived from an EMBL/GenBank/DDBJ whole genome shotgun (WGS) entry which is preliminary data.</text>
</comment>